<feature type="domain" description="Fe/B12 periplasmic-binding" evidence="3">
    <location>
        <begin position="48"/>
        <end position="297"/>
    </location>
</feature>
<dbReference type="SUPFAM" id="SSF53807">
    <property type="entry name" value="Helical backbone' metal receptor"/>
    <property type="match status" value="1"/>
</dbReference>
<accession>A0A2T4IBL5</accession>
<reference evidence="4 5" key="2">
    <citation type="submission" date="2018-04" db="EMBL/GenBank/DDBJ databases">
        <title>Thauera lacus sp. nov., isolated from an saline lake in Inner Mongolia, China.</title>
        <authorList>
            <person name="Liang Q.-Y."/>
        </authorList>
    </citation>
    <scope>NUCLEOTIDE SEQUENCE [LARGE SCALE GENOMIC DNA]</scope>
    <source>
        <strain evidence="4 5">D20</strain>
    </source>
</reference>
<dbReference type="InterPro" id="IPR002491">
    <property type="entry name" value="ABC_transptr_periplasmic_BD"/>
</dbReference>
<evidence type="ECO:0000256" key="2">
    <source>
        <dbReference type="SAM" id="SignalP"/>
    </source>
</evidence>
<dbReference type="CDD" id="cd01144">
    <property type="entry name" value="BtuF"/>
    <property type="match status" value="1"/>
</dbReference>
<reference evidence="4 5" key="1">
    <citation type="submission" date="2018-03" db="EMBL/GenBank/DDBJ databases">
        <authorList>
            <person name="Keele B.F."/>
        </authorList>
    </citation>
    <scope>NUCLEOTIDE SEQUENCE [LARGE SCALE GENOMIC DNA]</scope>
    <source>
        <strain evidence="4 5">D20</strain>
    </source>
</reference>
<keyword evidence="1 2" id="KW-0732">Signal</keyword>
<evidence type="ECO:0000259" key="3">
    <source>
        <dbReference type="PROSITE" id="PS50983"/>
    </source>
</evidence>
<dbReference type="PANTHER" id="PTHR30535:SF34">
    <property type="entry name" value="MOLYBDATE-BINDING PROTEIN MOLA"/>
    <property type="match status" value="1"/>
</dbReference>
<dbReference type="PROSITE" id="PS50983">
    <property type="entry name" value="FE_B12_PBP"/>
    <property type="match status" value="1"/>
</dbReference>
<keyword evidence="5" id="KW-1185">Reference proteome</keyword>
<dbReference type="NCBIfam" id="NF038402">
    <property type="entry name" value="TroA_like"/>
    <property type="match status" value="1"/>
</dbReference>
<evidence type="ECO:0000313" key="5">
    <source>
        <dbReference type="Proteomes" id="UP000241193"/>
    </source>
</evidence>
<dbReference type="Pfam" id="PF01497">
    <property type="entry name" value="Peripla_BP_2"/>
    <property type="match status" value="1"/>
</dbReference>
<dbReference type="Gene3D" id="3.40.50.1980">
    <property type="entry name" value="Nitrogenase molybdenum iron protein domain"/>
    <property type="match status" value="2"/>
</dbReference>
<comment type="caution">
    <text evidence="4">The sequence shown here is derived from an EMBL/GenBank/DDBJ whole genome shotgun (WGS) entry which is preliminary data.</text>
</comment>
<dbReference type="RefSeq" id="WP_107494684.1">
    <property type="nucleotide sequence ID" value="NZ_PZKC01000017.1"/>
</dbReference>
<organism evidence="4 5">
    <name type="scientific">Pseudothauera lacus</name>
    <dbReference type="NCBI Taxonomy" id="2136175"/>
    <lineage>
        <taxon>Bacteria</taxon>
        <taxon>Pseudomonadati</taxon>
        <taxon>Pseudomonadota</taxon>
        <taxon>Betaproteobacteria</taxon>
        <taxon>Rhodocyclales</taxon>
        <taxon>Zoogloeaceae</taxon>
        <taxon>Pseudothauera</taxon>
    </lineage>
</organism>
<gene>
    <name evidence="4" type="ORF">C8261_15730</name>
</gene>
<evidence type="ECO:0000313" key="4">
    <source>
        <dbReference type="EMBL" id="PTD95153.1"/>
    </source>
</evidence>
<evidence type="ECO:0000256" key="1">
    <source>
        <dbReference type="ARBA" id="ARBA00022729"/>
    </source>
</evidence>
<dbReference type="OrthoDB" id="6495095at2"/>
<proteinExistence type="predicted"/>
<dbReference type="AlphaFoldDB" id="A0A2T4IBL5"/>
<feature type="chain" id="PRO_5015655381" evidence="2">
    <location>
        <begin position="29"/>
        <end position="305"/>
    </location>
</feature>
<protein>
    <submittedName>
        <fullName evidence="4">Cobalamin-binding protein</fullName>
    </submittedName>
</protein>
<dbReference type="GO" id="GO:0071281">
    <property type="term" value="P:cellular response to iron ion"/>
    <property type="evidence" value="ECO:0007669"/>
    <property type="project" value="TreeGrafter"/>
</dbReference>
<feature type="signal peptide" evidence="2">
    <location>
        <begin position="1"/>
        <end position="28"/>
    </location>
</feature>
<dbReference type="InterPro" id="IPR050902">
    <property type="entry name" value="ABC_Transporter_SBP"/>
</dbReference>
<sequence>MTTRYRLRTTLSATAAALALLLAHGAAAQISIIDDTGREVTLPRPAQRIVSLAPHLTEVLFAAGAGPQVVGVVAYSDYPEEAARLPQVGGYTSIDLEAVVALRPDLVVAWASGNRAANIDGLRALGIAVYLNEPRRMEDVARSLENIGQLAGTGAQARAAATAFRERRAALAARYSERPPVRMFYQIWDQPLMTINGQHLISDAIRLCGGENVFADLPQIAPTVGMEAVLAADPEVVVASGMGEARPEWLEQWKRWPALHATRADNLYFIPPQLIQRHTPRLLEGATQLCEFLERARTRRGAEAR</sequence>
<dbReference type="InterPro" id="IPR054828">
    <property type="entry name" value="Vit_B12_bind_prot"/>
</dbReference>
<dbReference type="EMBL" id="PZKC01000017">
    <property type="protein sequence ID" value="PTD95153.1"/>
    <property type="molecule type" value="Genomic_DNA"/>
</dbReference>
<dbReference type="Proteomes" id="UP000241193">
    <property type="component" value="Unassembled WGS sequence"/>
</dbReference>
<dbReference type="PANTHER" id="PTHR30535">
    <property type="entry name" value="VITAMIN B12-BINDING PROTEIN"/>
    <property type="match status" value="1"/>
</dbReference>
<name>A0A2T4IBL5_9RHOO</name>